<evidence type="ECO:0000256" key="1">
    <source>
        <dbReference type="ARBA" id="ARBA00005594"/>
    </source>
</evidence>
<dbReference type="Proteomes" id="UP000598271">
    <property type="component" value="Unassembled WGS sequence"/>
</dbReference>
<sequence>MSLTIEAILKKEISQAIQTAFQVEQEEISLQPTKKEFEGTYTFVTFALTKSLRRPPAQIGQTIGDFLVENSSVVSAFNVVQGFLNLSVKAGAWLNVLEEIHQDESFGSLPANGQSVMVEFSSPNTNKPLHLGHLRNNCLGDSVSRILAANGYGVIKTCLVNDRGIHICKSMLAYQKLGQGETPATSGLKGDHLAGKYYVLFDKEYKKQIKDLIADGLTEEEATKQAPWIREAQELLIKWEKGDAETVALWQKMNGWVYAGFQETYNKMGILFDKTYYESDTYLLGKDIIEEGLAKGVFYKKEDNSVWIDLTEEGLDHKLVLRGNGTSVYITQDLGTTELKYQDYHNDRYLWVVGNEQDYHFNVLFAILKRLGRPYADGCFHLSYGMVDLPSGKMKSREGTVVDADDLLDEMVKTAENRTRELGKIEDFNSEEAKNLYDILALGALKYYLLKVDPKKRMLFNPAESIDFQGHTGPFVQYTYARLRSIQRKADEAGIGAKVVSENYALHPAEQELIFHLSQYPERVQAAGAEFSPALISLYAFELAKVYNQFYAELSIFSDPDPQAVQMRVALSDAVAKTIRHAMGLLGIEVPERM</sequence>
<dbReference type="Pfam" id="PF05746">
    <property type="entry name" value="DALR_1"/>
    <property type="match status" value="1"/>
</dbReference>
<dbReference type="Gene3D" id="3.30.1360.70">
    <property type="entry name" value="Arginyl tRNA synthetase N-terminal domain"/>
    <property type="match status" value="1"/>
</dbReference>
<dbReference type="AlphaFoldDB" id="A0A8J3DA49"/>
<dbReference type="InterPro" id="IPR014729">
    <property type="entry name" value="Rossmann-like_a/b/a_fold"/>
</dbReference>
<evidence type="ECO:0000256" key="7">
    <source>
        <dbReference type="ARBA" id="ARBA00023146"/>
    </source>
</evidence>
<keyword evidence="6 9" id="KW-0648">Protein biosynthesis</keyword>
<dbReference type="InterPro" id="IPR036695">
    <property type="entry name" value="Arg-tRNA-synth_N_sf"/>
</dbReference>
<comment type="catalytic activity">
    <reaction evidence="8 9">
        <text>tRNA(Arg) + L-arginine + ATP = L-arginyl-tRNA(Arg) + AMP + diphosphate</text>
        <dbReference type="Rhea" id="RHEA:20301"/>
        <dbReference type="Rhea" id="RHEA-COMP:9658"/>
        <dbReference type="Rhea" id="RHEA-COMP:9673"/>
        <dbReference type="ChEBI" id="CHEBI:30616"/>
        <dbReference type="ChEBI" id="CHEBI:32682"/>
        <dbReference type="ChEBI" id="CHEBI:33019"/>
        <dbReference type="ChEBI" id="CHEBI:78442"/>
        <dbReference type="ChEBI" id="CHEBI:78513"/>
        <dbReference type="ChEBI" id="CHEBI:456215"/>
        <dbReference type="EC" id="6.1.1.19"/>
    </reaction>
</comment>
<dbReference type="PROSITE" id="PS00178">
    <property type="entry name" value="AA_TRNA_LIGASE_I"/>
    <property type="match status" value="1"/>
</dbReference>
<name>A0A8J3DA49_9BACT</name>
<reference evidence="13 14" key="1">
    <citation type="journal article" date="2014" name="Int. J. Syst. Evol. Microbiol.">
        <title>Complete genome sequence of Corynebacterium casei LMG S-19264T (=DSM 44701T), isolated from a smear-ripened cheese.</title>
        <authorList>
            <consortium name="US DOE Joint Genome Institute (JGI-PGF)"/>
            <person name="Walter F."/>
            <person name="Albersmeier A."/>
            <person name="Kalinowski J."/>
            <person name="Ruckert C."/>
        </authorList>
    </citation>
    <scope>NUCLEOTIDE SEQUENCE [LARGE SCALE GENOMIC DNA]</scope>
    <source>
        <strain evidence="13 14">KCTC 12866</strain>
    </source>
</reference>
<evidence type="ECO:0000256" key="8">
    <source>
        <dbReference type="ARBA" id="ARBA00049339"/>
    </source>
</evidence>
<feature type="domain" description="DALR anticodon binding" evidence="11">
    <location>
        <begin position="476"/>
        <end position="594"/>
    </location>
</feature>
<evidence type="ECO:0000256" key="6">
    <source>
        <dbReference type="ARBA" id="ARBA00022917"/>
    </source>
</evidence>
<comment type="subcellular location">
    <subcellularLocation>
        <location evidence="9">Cytoplasm</location>
    </subcellularLocation>
</comment>
<dbReference type="InterPro" id="IPR001278">
    <property type="entry name" value="Arg-tRNA-ligase"/>
</dbReference>
<dbReference type="SMART" id="SM00836">
    <property type="entry name" value="DALR_1"/>
    <property type="match status" value="1"/>
</dbReference>
<evidence type="ECO:0000313" key="14">
    <source>
        <dbReference type="Proteomes" id="UP000598271"/>
    </source>
</evidence>
<comment type="subunit">
    <text evidence="9">Monomer.</text>
</comment>
<dbReference type="FunFam" id="1.10.730.10:FF:000006">
    <property type="entry name" value="Arginyl-tRNA synthetase 2, mitochondrial"/>
    <property type="match status" value="1"/>
</dbReference>
<keyword evidence="5 9" id="KW-0067">ATP-binding</keyword>
<accession>A0A8J3DA49</accession>
<keyword evidence="7 9" id="KW-0030">Aminoacyl-tRNA synthetase</keyword>
<comment type="caution">
    <text evidence="13">The sequence shown here is derived from an EMBL/GenBank/DDBJ whole genome shotgun (WGS) entry which is preliminary data.</text>
</comment>
<dbReference type="NCBIfam" id="TIGR00456">
    <property type="entry name" value="argS"/>
    <property type="match status" value="1"/>
</dbReference>
<dbReference type="Pfam" id="PF03485">
    <property type="entry name" value="Arg_tRNA_synt_N"/>
    <property type="match status" value="1"/>
</dbReference>
<dbReference type="HAMAP" id="MF_00123">
    <property type="entry name" value="Arg_tRNA_synth"/>
    <property type="match status" value="1"/>
</dbReference>
<comment type="similarity">
    <text evidence="1 9 10">Belongs to the class-I aminoacyl-tRNA synthetase family.</text>
</comment>
<dbReference type="Pfam" id="PF00750">
    <property type="entry name" value="tRNA-synt_1d"/>
    <property type="match status" value="1"/>
</dbReference>
<dbReference type="GO" id="GO:0005524">
    <property type="term" value="F:ATP binding"/>
    <property type="evidence" value="ECO:0007669"/>
    <property type="project" value="UniProtKB-UniRule"/>
</dbReference>
<evidence type="ECO:0000313" key="13">
    <source>
        <dbReference type="EMBL" id="GHB72889.1"/>
    </source>
</evidence>
<keyword evidence="3 9" id="KW-0436">Ligase</keyword>
<gene>
    <name evidence="9 13" type="primary">argS</name>
    <name evidence="13" type="ORF">GCM10007390_28730</name>
</gene>
<dbReference type="SUPFAM" id="SSF52374">
    <property type="entry name" value="Nucleotidylyl transferase"/>
    <property type="match status" value="1"/>
</dbReference>
<dbReference type="InterPro" id="IPR009080">
    <property type="entry name" value="tRNAsynth_Ia_anticodon-bd"/>
</dbReference>
<dbReference type="SUPFAM" id="SSF47323">
    <property type="entry name" value="Anticodon-binding domain of a subclass of class I aminoacyl-tRNA synthetases"/>
    <property type="match status" value="1"/>
</dbReference>
<proteinExistence type="inferred from homology"/>
<organism evidence="13 14">
    <name type="scientific">Persicitalea jodogahamensis</name>
    <dbReference type="NCBI Taxonomy" id="402147"/>
    <lineage>
        <taxon>Bacteria</taxon>
        <taxon>Pseudomonadati</taxon>
        <taxon>Bacteroidota</taxon>
        <taxon>Cytophagia</taxon>
        <taxon>Cytophagales</taxon>
        <taxon>Spirosomataceae</taxon>
        <taxon>Persicitalea</taxon>
    </lineage>
</organism>
<keyword evidence="4 9" id="KW-0547">Nucleotide-binding</keyword>
<dbReference type="Gene3D" id="1.10.730.10">
    <property type="entry name" value="Isoleucyl-tRNA Synthetase, Domain 1"/>
    <property type="match status" value="1"/>
</dbReference>
<dbReference type="Gene3D" id="3.40.50.620">
    <property type="entry name" value="HUPs"/>
    <property type="match status" value="1"/>
</dbReference>
<dbReference type="GO" id="GO:0005737">
    <property type="term" value="C:cytoplasm"/>
    <property type="evidence" value="ECO:0007669"/>
    <property type="project" value="UniProtKB-SubCell"/>
</dbReference>
<dbReference type="PANTHER" id="PTHR11956:SF5">
    <property type="entry name" value="ARGININE--TRNA LIGASE, CYTOPLASMIC"/>
    <property type="match status" value="1"/>
</dbReference>
<dbReference type="PRINTS" id="PR01038">
    <property type="entry name" value="TRNASYNTHARG"/>
</dbReference>
<keyword evidence="2 9" id="KW-0963">Cytoplasm</keyword>
<dbReference type="InterPro" id="IPR008909">
    <property type="entry name" value="DALR_anticod-bd"/>
</dbReference>
<evidence type="ECO:0000259" key="12">
    <source>
        <dbReference type="SMART" id="SM01016"/>
    </source>
</evidence>
<evidence type="ECO:0000256" key="5">
    <source>
        <dbReference type="ARBA" id="ARBA00022840"/>
    </source>
</evidence>
<dbReference type="SMART" id="SM01016">
    <property type="entry name" value="Arg_tRNA_synt_N"/>
    <property type="match status" value="1"/>
</dbReference>
<feature type="domain" description="Arginyl tRNA synthetase N-terminal" evidence="12">
    <location>
        <begin position="7"/>
        <end position="88"/>
    </location>
</feature>
<dbReference type="SUPFAM" id="SSF55190">
    <property type="entry name" value="Arginyl-tRNA synthetase (ArgRS), N-terminal 'additional' domain"/>
    <property type="match status" value="1"/>
</dbReference>
<dbReference type="EMBL" id="BMXF01000002">
    <property type="protein sequence ID" value="GHB72889.1"/>
    <property type="molecule type" value="Genomic_DNA"/>
</dbReference>
<dbReference type="GO" id="GO:0004814">
    <property type="term" value="F:arginine-tRNA ligase activity"/>
    <property type="evidence" value="ECO:0007669"/>
    <property type="project" value="UniProtKB-UniRule"/>
</dbReference>
<dbReference type="PANTHER" id="PTHR11956">
    <property type="entry name" value="ARGINYL-TRNA SYNTHETASE"/>
    <property type="match status" value="1"/>
</dbReference>
<dbReference type="InterPro" id="IPR001412">
    <property type="entry name" value="aa-tRNA-synth_I_CS"/>
</dbReference>
<feature type="short sequence motif" description="'HIGH' region" evidence="9">
    <location>
        <begin position="123"/>
        <end position="133"/>
    </location>
</feature>
<keyword evidence="14" id="KW-1185">Reference proteome</keyword>
<protein>
    <recommendedName>
        <fullName evidence="9">Arginine--tRNA ligase</fullName>
        <ecNumber evidence="9">6.1.1.19</ecNumber>
    </recommendedName>
    <alternativeName>
        <fullName evidence="9">Arginyl-tRNA synthetase</fullName>
        <shortName evidence="9">ArgRS</shortName>
    </alternativeName>
</protein>
<evidence type="ECO:0000256" key="10">
    <source>
        <dbReference type="RuleBase" id="RU363038"/>
    </source>
</evidence>
<evidence type="ECO:0000256" key="2">
    <source>
        <dbReference type="ARBA" id="ARBA00022490"/>
    </source>
</evidence>
<evidence type="ECO:0000256" key="9">
    <source>
        <dbReference type="HAMAP-Rule" id="MF_00123"/>
    </source>
</evidence>
<dbReference type="InterPro" id="IPR035684">
    <property type="entry name" value="ArgRS_core"/>
</dbReference>
<evidence type="ECO:0000259" key="11">
    <source>
        <dbReference type="SMART" id="SM00836"/>
    </source>
</evidence>
<evidence type="ECO:0000256" key="3">
    <source>
        <dbReference type="ARBA" id="ARBA00022598"/>
    </source>
</evidence>
<evidence type="ECO:0000256" key="4">
    <source>
        <dbReference type="ARBA" id="ARBA00022741"/>
    </source>
</evidence>
<dbReference type="InterPro" id="IPR005148">
    <property type="entry name" value="Arg-tRNA-synth_N"/>
</dbReference>
<dbReference type="GO" id="GO:0006420">
    <property type="term" value="P:arginyl-tRNA aminoacylation"/>
    <property type="evidence" value="ECO:0007669"/>
    <property type="project" value="UniProtKB-UniRule"/>
</dbReference>
<dbReference type="EC" id="6.1.1.19" evidence="9"/>